<comment type="catalytic activity">
    <reaction evidence="6 7">
        <text>L-glutamate 5-semialdehyde + phosphate + NADP(+) = L-glutamyl 5-phosphate + NADPH + H(+)</text>
        <dbReference type="Rhea" id="RHEA:19541"/>
        <dbReference type="ChEBI" id="CHEBI:15378"/>
        <dbReference type="ChEBI" id="CHEBI:43474"/>
        <dbReference type="ChEBI" id="CHEBI:57783"/>
        <dbReference type="ChEBI" id="CHEBI:58066"/>
        <dbReference type="ChEBI" id="CHEBI:58274"/>
        <dbReference type="ChEBI" id="CHEBI:58349"/>
        <dbReference type="EC" id="1.2.1.41"/>
    </reaction>
</comment>
<dbReference type="GO" id="GO:0050661">
    <property type="term" value="F:NADP binding"/>
    <property type="evidence" value="ECO:0007669"/>
    <property type="project" value="InterPro"/>
</dbReference>
<dbReference type="Gene3D" id="3.40.605.10">
    <property type="entry name" value="Aldehyde Dehydrogenase, Chain A, domain 1"/>
    <property type="match status" value="1"/>
</dbReference>
<dbReference type="EMBL" id="DXCP01000044">
    <property type="protein sequence ID" value="HIY79991.1"/>
    <property type="molecule type" value="Genomic_DNA"/>
</dbReference>
<keyword evidence="4 7" id="KW-0521">NADP</keyword>
<dbReference type="SUPFAM" id="SSF53720">
    <property type="entry name" value="ALDH-like"/>
    <property type="match status" value="1"/>
</dbReference>
<feature type="domain" description="Aldehyde dehydrogenase" evidence="8">
    <location>
        <begin position="10"/>
        <end position="276"/>
    </location>
</feature>
<dbReference type="PROSITE" id="PS01223">
    <property type="entry name" value="PROA"/>
    <property type="match status" value="1"/>
</dbReference>
<dbReference type="CDD" id="cd07079">
    <property type="entry name" value="ALDH_F18-19_ProA-GPR"/>
    <property type="match status" value="1"/>
</dbReference>
<comment type="subcellular location">
    <subcellularLocation>
        <location evidence="7">Cytoplasm</location>
    </subcellularLocation>
</comment>
<evidence type="ECO:0000259" key="8">
    <source>
        <dbReference type="Pfam" id="PF00171"/>
    </source>
</evidence>
<reference evidence="9" key="2">
    <citation type="submission" date="2021-04" db="EMBL/GenBank/DDBJ databases">
        <authorList>
            <person name="Gilroy R."/>
        </authorList>
    </citation>
    <scope>NUCLEOTIDE SEQUENCE</scope>
    <source>
        <strain evidence="9">ChiHjej10B9-743</strain>
    </source>
</reference>
<dbReference type="Gene3D" id="3.40.309.10">
    <property type="entry name" value="Aldehyde Dehydrogenase, Chain A, domain 2"/>
    <property type="match status" value="1"/>
</dbReference>
<dbReference type="NCBIfam" id="NF001221">
    <property type="entry name" value="PRK00197.1"/>
    <property type="match status" value="1"/>
</dbReference>
<protein>
    <recommendedName>
        <fullName evidence="7">Gamma-glutamyl phosphate reductase</fullName>
        <shortName evidence="7">GPR</shortName>
        <ecNumber evidence="7">1.2.1.41</ecNumber>
    </recommendedName>
    <alternativeName>
        <fullName evidence="7">Glutamate-5-semialdehyde dehydrogenase</fullName>
    </alternativeName>
    <alternativeName>
        <fullName evidence="7">Glutamyl-gamma-semialdehyde dehydrogenase</fullName>
        <shortName evidence="7">GSA dehydrogenase</shortName>
    </alternativeName>
</protein>
<comment type="similarity">
    <text evidence="7">Belongs to the gamma-glutamyl phosphate reductase family.</text>
</comment>
<evidence type="ECO:0000256" key="1">
    <source>
        <dbReference type="ARBA" id="ARBA00004985"/>
    </source>
</evidence>
<name>A0A9D1ZB04_9ACTN</name>
<evidence type="ECO:0000256" key="2">
    <source>
        <dbReference type="ARBA" id="ARBA00022605"/>
    </source>
</evidence>
<evidence type="ECO:0000313" key="10">
    <source>
        <dbReference type="Proteomes" id="UP000824133"/>
    </source>
</evidence>
<dbReference type="NCBIfam" id="TIGR00407">
    <property type="entry name" value="proA"/>
    <property type="match status" value="1"/>
</dbReference>
<dbReference type="InterPro" id="IPR016163">
    <property type="entry name" value="Ald_DH_C"/>
</dbReference>
<dbReference type="GO" id="GO:0055129">
    <property type="term" value="P:L-proline biosynthetic process"/>
    <property type="evidence" value="ECO:0007669"/>
    <property type="project" value="UniProtKB-UniRule"/>
</dbReference>
<proteinExistence type="inferred from homology"/>
<dbReference type="FunFam" id="3.40.309.10:FF:000006">
    <property type="entry name" value="Gamma-glutamyl phosphate reductase"/>
    <property type="match status" value="1"/>
</dbReference>
<dbReference type="EC" id="1.2.1.41" evidence="7"/>
<evidence type="ECO:0000313" key="9">
    <source>
        <dbReference type="EMBL" id="HIY79991.1"/>
    </source>
</evidence>
<dbReference type="GO" id="GO:0004350">
    <property type="term" value="F:glutamate-5-semialdehyde dehydrogenase activity"/>
    <property type="evidence" value="ECO:0007669"/>
    <property type="project" value="UniProtKB-UniRule"/>
</dbReference>
<dbReference type="InterPro" id="IPR000965">
    <property type="entry name" value="GPR_dom"/>
</dbReference>
<dbReference type="PANTHER" id="PTHR11063:SF8">
    <property type="entry name" value="DELTA-1-PYRROLINE-5-CARBOXYLATE SYNTHASE"/>
    <property type="match status" value="1"/>
</dbReference>
<keyword evidence="5 7" id="KW-0560">Oxidoreductase</keyword>
<comment type="pathway">
    <text evidence="1 7">Amino-acid biosynthesis; L-proline biosynthesis; L-glutamate 5-semialdehyde from L-glutamate: step 2/2.</text>
</comment>
<dbReference type="PANTHER" id="PTHR11063">
    <property type="entry name" value="GLUTAMATE SEMIALDEHYDE DEHYDROGENASE"/>
    <property type="match status" value="1"/>
</dbReference>
<dbReference type="AlphaFoldDB" id="A0A9D1ZB04"/>
<dbReference type="PIRSF" id="PIRSF000151">
    <property type="entry name" value="GPR"/>
    <property type="match status" value="1"/>
</dbReference>
<keyword evidence="2 7" id="KW-0028">Amino-acid biosynthesis</keyword>
<dbReference type="HAMAP" id="MF_00412">
    <property type="entry name" value="ProA"/>
    <property type="match status" value="1"/>
</dbReference>
<comment type="function">
    <text evidence="7">Catalyzes the NADPH-dependent reduction of L-glutamate 5-phosphate into L-glutamate 5-semialdehyde and phosphate. The product spontaneously undergoes cyclization to form 1-pyrroline-5-carboxylate.</text>
</comment>
<dbReference type="InterPro" id="IPR016161">
    <property type="entry name" value="Ald_DH/histidinol_DH"/>
</dbReference>
<evidence type="ECO:0000256" key="3">
    <source>
        <dbReference type="ARBA" id="ARBA00022650"/>
    </source>
</evidence>
<dbReference type="InterPro" id="IPR015590">
    <property type="entry name" value="Aldehyde_DH_dom"/>
</dbReference>
<organism evidence="9 10">
    <name type="scientific">Candidatus Olsenella excrementavium</name>
    <dbReference type="NCBI Taxonomy" id="2838709"/>
    <lineage>
        <taxon>Bacteria</taxon>
        <taxon>Bacillati</taxon>
        <taxon>Actinomycetota</taxon>
        <taxon>Coriobacteriia</taxon>
        <taxon>Coriobacteriales</taxon>
        <taxon>Atopobiaceae</taxon>
        <taxon>Olsenella</taxon>
    </lineage>
</organism>
<comment type="caution">
    <text evidence="9">The sequence shown here is derived from an EMBL/GenBank/DDBJ whole genome shotgun (WGS) entry which is preliminary data.</text>
</comment>
<dbReference type="Pfam" id="PF00171">
    <property type="entry name" value="Aldedh"/>
    <property type="match status" value="1"/>
</dbReference>
<reference evidence="9" key="1">
    <citation type="journal article" date="2021" name="PeerJ">
        <title>Extensive microbial diversity within the chicken gut microbiome revealed by metagenomics and culture.</title>
        <authorList>
            <person name="Gilroy R."/>
            <person name="Ravi A."/>
            <person name="Getino M."/>
            <person name="Pursley I."/>
            <person name="Horton D.L."/>
            <person name="Alikhan N.F."/>
            <person name="Baker D."/>
            <person name="Gharbi K."/>
            <person name="Hall N."/>
            <person name="Watson M."/>
            <person name="Adriaenssens E.M."/>
            <person name="Foster-Nyarko E."/>
            <person name="Jarju S."/>
            <person name="Secka A."/>
            <person name="Antonio M."/>
            <person name="Oren A."/>
            <person name="Chaudhuri R.R."/>
            <person name="La Ragione R."/>
            <person name="Hildebrand F."/>
            <person name="Pallen M.J."/>
        </authorList>
    </citation>
    <scope>NUCLEOTIDE SEQUENCE</scope>
    <source>
        <strain evidence="9">ChiHjej10B9-743</strain>
    </source>
</reference>
<dbReference type="Proteomes" id="UP000824133">
    <property type="component" value="Unassembled WGS sequence"/>
</dbReference>
<dbReference type="InterPro" id="IPR012134">
    <property type="entry name" value="Glu-5-SA_DH"/>
</dbReference>
<evidence type="ECO:0000256" key="5">
    <source>
        <dbReference type="ARBA" id="ARBA00023002"/>
    </source>
</evidence>
<gene>
    <name evidence="7" type="primary">proA</name>
    <name evidence="9" type="ORF">IAA42_06105</name>
</gene>
<evidence type="ECO:0000256" key="4">
    <source>
        <dbReference type="ARBA" id="ARBA00022857"/>
    </source>
</evidence>
<evidence type="ECO:0000256" key="7">
    <source>
        <dbReference type="HAMAP-Rule" id="MF_00412"/>
    </source>
</evidence>
<keyword evidence="7" id="KW-0963">Cytoplasm</keyword>
<dbReference type="InterPro" id="IPR020593">
    <property type="entry name" value="G-glutamylP_reductase_CS"/>
</dbReference>
<keyword evidence="3 7" id="KW-0641">Proline biosynthesis</keyword>
<evidence type="ECO:0000256" key="6">
    <source>
        <dbReference type="ARBA" id="ARBA00049024"/>
    </source>
</evidence>
<sequence>MSEAREKAGLAKGAARELAGASRAARERALVCAARRIREDADVIIAANARDLVRAREAGMSLPLQDRLMLDAGRISSIADSLDDIARQPDPLGRIVSGSTLENGLRVEQVSVPLGVVAMIYEARPNVTADAFGLCLRSGNACVLKGGSAARESCLALVDSCRAALVEAGLPADALQYVDDDAQHTQTAELLGATGLVDVLIPRGGAALIRACVEGSKVPVIETGTGNCHVYVHEAADFSKARAILMNAKTQRIGVCNAAESLLVDRAIAREFLPDALRDLLGADVVAHVDAETRSLIESLEDADRDVLLQGLVDATEEDWGREYLALEISVRVVSGVEEAIEHINRYGTGHSEAIVSDSYEACERFLSGVDAAVVYANASTRFTDGGVFGLGAEIGISTQKLHARGPMGASALTTTKYLARGEGQVR</sequence>
<accession>A0A9D1ZB04</accession>
<dbReference type="InterPro" id="IPR016162">
    <property type="entry name" value="Ald_DH_N"/>
</dbReference>
<dbReference type="GO" id="GO:0005737">
    <property type="term" value="C:cytoplasm"/>
    <property type="evidence" value="ECO:0007669"/>
    <property type="project" value="UniProtKB-SubCell"/>
</dbReference>